<dbReference type="OrthoDB" id="3734551at2759"/>
<evidence type="ECO:0000256" key="7">
    <source>
        <dbReference type="SAM" id="Phobius"/>
    </source>
</evidence>
<feature type="transmembrane region" description="Helical" evidence="7">
    <location>
        <begin position="371"/>
        <end position="388"/>
    </location>
</feature>
<feature type="transmembrane region" description="Helical" evidence="7">
    <location>
        <begin position="648"/>
        <end position="668"/>
    </location>
</feature>
<keyword evidence="3 7" id="KW-0812">Transmembrane</keyword>
<dbReference type="InterPro" id="IPR036259">
    <property type="entry name" value="MFS_trans_sf"/>
</dbReference>
<keyword evidence="9" id="KW-1185">Reference proteome</keyword>
<dbReference type="Gene3D" id="1.20.1250.20">
    <property type="entry name" value="MFS general substrate transporter like domains"/>
    <property type="match status" value="1"/>
</dbReference>
<dbReference type="STRING" id="1231657.A0A1Y1ZU75"/>
<comment type="caution">
    <text evidence="8">The sequence shown here is derived from an EMBL/GenBank/DDBJ whole genome shotgun (WGS) entry which is preliminary data.</text>
</comment>
<protein>
    <submittedName>
        <fullName evidence="8">Major facilitator superfamily domain-containing protein</fullName>
    </submittedName>
</protein>
<dbReference type="EMBL" id="MCFA01000038">
    <property type="protein sequence ID" value="ORY13813.1"/>
    <property type="molecule type" value="Genomic_DNA"/>
</dbReference>
<evidence type="ECO:0000256" key="5">
    <source>
        <dbReference type="ARBA" id="ARBA00023136"/>
    </source>
</evidence>
<feature type="compositionally biased region" description="Basic and acidic residues" evidence="6">
    <location>
        <begin position="143"/>
        <end position="154"/>
    </location>
</feature>
<feature type="region of interest" description="Disordered" evidence="6">
    <location>
        <begin position="143"/>
        <end position="202"/>
    </location>
</feature>
<keyword evidence="2" id="KW-0813">Transport</keyword>
<dbReference type="InterPro" id="IPR044770">
    <property type="entry name" value="MFS_spinster-like"/>
</dbReference>
<feature type="transmembrane region" description="Helical" evidence="7">
    <location>
        <begin position="728"/>
        <end position="751"/>
    </location>
</feature>
<evidence type="ECO:0000256" key="2">
    <source>
        <dbReference type="ARBA" id="ARBA00022448"/>
    </source>
</evidence>
<dbReference type="AlphaFoldDB" id="A0A1Y1ZU75"/>
<organism evidence="8 9">
    <name type="scientific">Clohesyomyces aquaticus</name>
    <dbReference type="NCBI Taxonomy" id="1231657"/>
    <lineage>
        <taxon>Eukaryota</taxon>
        <taxon>Fungi</taxon>
        <taxon>Dikarya</taxon>
        <taxon>Ascomycota</taxon>
        <taxon>Pezizomycotina</taxon>
        <taxon>Dothideomycetes</taxon>
        <taxon>Pleosporomycetidae</taxon>
        <taxon>Pleosporales</taxon>
        <taxon>Lindgomycetaceae</taxon>
        <taxon>Clohesyomyces</taxon>
    </lineage>
</organism>
<evidence type="ECO:0000256" key="1">
    <source>
        <dbReference type="ARBA" id="ARBA00004141"/>
    </source>
</evidence>
<feature type="transmembrane region" description="Helical" evidence="7">
    <location>
        <begin position="394"/>
        <end position="412"/>
    </location>
</feature>
<dbReference type="GO" id="GO:0016020">
    <property type="term" value="C:membrane"/>
    <property type="evidence" value="ECO:0007669"/>
    <property type="project" value="UniProtKB-SubCell"/>
</dbReference>
<dbReference type="PANTHER" id="PTHR23505:SF79">
    <property type="entry name" value="PROTEIN SPINSTER"/>
    <property type="match status" value="1"/>
</dbReference>
<feature type="transmembrane region" description="Helical" evidence="7">
    <location>
        <begin position="339"/>
        <end position="359"/>
    </location>
</feature>
<keyword evidence="5 7" id="KW-0472">Membrane</keyword>
<feature type="transmembrane region" description="Helical" evidence="7">
    <location>
        <begin position="688"/>
        <end position="707"/>
    </location>
</feature>
<dbReference type="PANTHER" id="PTHR23505">
    <property type="entry name" value="SPINSTER"/>
    <property type="match status" value="1"/>
</dbReference>
<feature type="transmembrane region" description="Helical" evidence="7">
    <location>
        <begin position="771"/>
        <end position="795"/>
    </location>
</feature>
<reference evidence="8 9" key="1">
    <citation type="submission" date="2016-07" db="EMBL/GenBank/DDBJ databases">
        <title>Pervasive Adenine N6-methylation of Active Genes in Fungi.</title>
        <authorList>
            <consortium name="DOE Joint Genome Institute"/>
            <person name="Mondo S.J."/>
            <person name="Dannebaum R.O."/>
            <person name="Kuo R.C."/>
            <person name="Labutti K."/>
            <person name="Haridas S."/>
            <person name="Kuo A."/>
            <person name="Salamov A."/>
            <person name="Ahrendt S.R."/>
            <person name="Lipzen A."/>
            <person name="Sullivan W."/>
            <person name="Andreopoulos W.B."/>
            <person name="Clum A."/>
            <person name="Lindquist E."/>
            <person name="Daum C."/>
            <person name="Ramamoorthy G.K."/>
            <person name="Gryganskyi A."/>
            <person name="Culley D."/>
            <person name="Magnuson J.K."/>
            <person name="James T.Y."/>
            <person name="O'Malley M.A."/>
            <person name="Stajich J.E."/>
            <person name="Spatafora J.W."/>
            <person name="Visel A."/>
            <person name="Grigoriev I.V."/>
        </authorList>
    </citation>
    <scope>NUCLEOTIDE SEQUENCE [LARGE SCALE GENOMIC DNA]</scope>
    <source>
        <strain evidence="8 9">CBS 115471</strain>
    </source>
</reference>
<evidence type="ECO:0000313" key="9">
    <source>
        <dbReference type="Proteomes" id="UP000193144"/>
    </source>
</evidence>
<dbReference type="SUPFAM" id="SSF103473">
    <property type="entry name" value="MFS general substrate transporter"/>
    <property type="match status" value="1"/>
</dbReference>
<sequence>MAGPSTRSLEMLVLQAHRAKGIRYPASNQKDCFKTWYSYALRRGEVVKVEKTEVLEGWIWWWLGYRMDVTHPNTRGRRIVFRGEVVIYCGSQQTEHNFPYLPPSSFPLLPRVMPCTPYTTPSFARSPLTWNMESLGRVISGKSEKSFKARRQGETEEEFELRPSNSNSTKSKRTLSTLTGRTLSSRKGDPSQPQQPQASGRAVDNLHSNRNQFLDSAHTNFDQTHPSHDANSPLHEHAQPHRTRAKNNTRVNEAEQEQNGSHSNDSAIDDTLPSPPRPLAFLPPQYFLPRRRWYLLTSLRILLLALLFTLSPLSTHLLTHFTPSLQSTLSLTPAQASHLSNPSCWTTVLGTLLSIPLALYTDRSLCRAKTLAAISCLGSIALIGLAHAKSYPQLLLARLAVTISYAGIEALATSLVSDLLPWPWVFLGESVLCVGLYIPNAVAGDISRWLESSGWEWRMGITAVGLVGVLVAMGVVFGVEEPRRQRGIVARGDWDDGEGEGDARPTALSLDRPPVWERARTECKNAWKFVRGTCTHMMLLRSLWVVVLSGALLLSAMNMFEELMPGYLSNVYHEQKRVRRTYEYILGATGSASVLSGGFITFTIWRDADCLSSWKCRAAPLWFAAAGGLTSCVFYTIAIFAQNGRPKDAGIVLLYATFSIAVLLSKTWRGSFSTLIIGLLPMEHKTFGFALCAAIGWVVSSSGPMVLKLAMRNIDIKSERYVATVQACLGVIPTAYCMGAFVGLVSAAFFLRTDMEDANVLGKELGSVKKWTIVGTVGGVSAVGVVLLALDIVWLPL</sequence>
<feature type="transmembrane region" description="Helical" evidence="7">
    <location>
        <begin position="459"/>
        <end position="479"/>
    </location>
</feature>
<feature type="transmembrane region" description="Helical" evidence="7">
    <location>
        <begin position="293"/>
        <end position="319"/>
    </location>
</feature>
<feature type="compositionally biased region" description="Polar residues" evidence="6">
    <location>
        <begin position="248"/>
        <end position="266"/>
    </location>
</feature>
<name>A0A1Y1ZU75_9PLEO</name>
<gene>
    <name evidence="8" type="ORF">BCR34DRAFT_647790</name>
</gene>
<evidence type="ECO:0000256" key="3">
    <source>
        <dbReference type="ARBA" id="ARBA00022692"/>
    </source>
</evidence>
<dbReference type="Proteomes" id="UP000193144">
    <property type="component" value="Unassembled WGS sequence"/>
</dbReference>
<feature type="transmembrane region" description="Helical" evidence="7">
    <location>
        <begin position="621"/>
        <end position="641"/>
    </location>
</feature>
<feature type="compositionally biased region" description="Low complexity" evidence="6">
    <location>
        <begin position="164"/>
        <end position="185"/>
    </location>
</feature>
<evidence type="ECO:0000313" key="8">
    <source>
        <dbReference type="EMBL" id="ORY13813.1"/>
    </source>
</evidence>
<evidence type="ECO:0000256" key="4">
    <source>
        <dbReference type="ARBA" id="ARBA00022989"/>
    </source>
</evidence>
<accession>A0A1Y1ZU75</accession>
<feature type="region of interest" description="Disordered" evidence="6">
    <location>
        <begin position="218"/>
        <end position="275"/>
    </location>
</feature>
<keyword evidence="4 7" id="KW-1133">Transmembrane helix</keyword>
<comment type="subcellular location">
    <subcellularLocation>
        <location evidence="1">Membrane</location>
        <topology evidence="1">Multi-pass membrane protein</topology>
    </subcellularLocation>
</comment>
<proteinExistence type="predicted"/>
<evidence type="ECO:0000256" key="6">
    <source>
        <dbReference type="SAM" id="MobiDB-lite"/>
    </source>
</evidence>